<evidence type="ECO:0000313" key="1">
    <source>
        <dbReference type="EMBL" id="SHL25978.1"/>
    </source>
</evidence>
<dbReference type="EMBL" id="FRAB01000091">
    <property type="protein sequence ID" value="SHL25978.1"/>
    <property type="molecule type" value="Genomic_DNA"/>
</dbReference>
<dbReference type="InterPro" id="IPR009057">
    <property type="entry name" value="Homeodomain-like_sf"/>
</dbReference>
<dbReference type="GO" id="GO:0003677">
    <property type="term" value="F:DNA binding"/>
    <property type="evidence" value="ECO:0007669"/>
    <property type="project" value="InterPro"/>
</dbReference>
<dbReference type="Pfam" id="PF01527">
    <property type="entry name" value="HTH_Tnp_1"/>
    <property type="match status" value="1"/>
</dbReference>
<dbReference type="SUPFAM" id="SSF46689">
    <property type="entry name" value="Homeodomain-like"/>
    <property type="match status" value="1"/>
</dbReference>
<dbReference type="GO" id="GO:0004803">
    <property type="term" value="F:transposase activity"/>
    <property type="evidence" value="ECO:0007669"/>
    <property type="project" value="InterPro"/>
</dbReference>
<dbReference type="AlphaFoldDB" id="A0A1M6Z6C5"/>
<protein>
    <submittedName>
        <fullName evidence="1">Transposase</fullName>
    </submittedName>
</protein>
<evidence type="ECO:0000313" key="2">
    <source>
        <dbReference type="Proteomes" id="UP000184395"/>
    </source>
</evidence>
<dbReference type="NCBIfam" id="NF047595">
    <property type="entry name" value="IS66_ISRel24_TnpA"/>
    <property type="match status" value="1"/>
</dbReference>
<organism evidence="1 2">
    <name type="scientific">Paraburkholderia terricola</name>
    <dbReference type="NCBI Taxonomy" id="169427"/>
    <lineage>
        <taxon>Bacteria</taxon>
        <taxon>Pseudomonadati</taxon>
        <taxon>Pseudomonadota</taxon>
        <taxon>Betaproteobacteria</taxon>
        <taxon>Burkholderiales</taxon>
        <taxon>Burkholderiaceae</taxon>
        <taxon>Paraburkholderia</taxon>
    </lineage>
</organism>
<reference evidence="1 2" key="1">
    <citation type="submission" date="2016-11" db="EMBL/GenBank/DDBJ databases">
        <authorList>
            <person name="Jaros S."/>
            <person name="Januszkiewicz K."/>
            <person name="Wedrychowicz H."/>
        </authorList>
    </citation>
    <scope>NUCLEOTIDE SEQUENCE [LARGE SCALE GENOMIC DNA]</scope>
    <source>
        <strain evidence="1 2">LMG 20594</strain>
    </source>
</reference>
<proteinExistence type="predicted"/>
<gene>
    <name evidence="1" type="ORF">SAMN05192548_10912</name>
</gene>
<sequence>MTEEHSEMTGLKVVNVGRDGKRRYDRQTKQKLVEACLEPSASVAGLALKHGVNANLLRKWIKLHQQRLAGTSLQPAPTGTAFVPVVEVDSHEEVVAPASANAHRHTPAARTSSPAMTSARLMVQMPNGVTLRFECSGNDAPLLSAMIETLGRCDVPPGR</sequence>
<dbReference type="InterPro" id="IPR002514">
    <property type="entry name" value="Transposase_8"/>
</dbReference>
<dbReference type="STRING" id="169427.SAMN05192548_10912"/>
<accession>A0A1M6Z6C5</accession>
<dbReference type="Proteomes" id="UP000184395">
    <property type="component" value="Unassembled WGS sequence"/>
</dbReference>
<dbReference type="OrthoDB" id="9800877at2"/>
<dbReference type="RefSeq" id="WP_073432954.1">
    <property type="nucleotide sequence ID" value="NZ_CADFGY010000066.1"/>
</dbReference>
<name>A0A1M6Z6C5_9BURK</name>
<dbReference type="GO" id="GO:0006313">
    <property type="term" value="P:DNA transposition"/>
    <property type="evidence" value="ECO:0007669"/>
    <property type="project" value="InterPro"/>
</dbReference>